<dbReference type="GO" id="GO:0030435">
    <property type="term" value="P:sporulation resulting in formation of a cellular spore"/>
    <property type="evidence" value="ECO:0007669"/>
    <property type="project" value="UniProtKB-KW"/>
</dbReference>
<dbReference type="AlphaFoldDB" id="A0A1E5LGQ9"/>
<sequence length="59" mass="6818">MNIQRAKEIVESPETIEVLYNGTKIYIQNVDEKKDTARIFPLDQPSNETEVNVDQLIEP</sequence>
<evidence type="ECO:0000313" key="5">
    <source>
        <dbReference type="EMBL" id="OEH93271.1"/>
    </source>
</evidence>
<evidence type="ECO:0000256" key="3">
    <source>
        <dbReference type="ARBA" id="ARBA00022969"/>
    </source>
</evidence>
<dbReference type="GO" id="GO:0030436">
    <property type="term" value="P:asexual sporulation"/>
    <property type="evidence" value="ECO:0007669"/>
    <property type="project" value="UniProtKB-UniRule"/>
</dbReference>
<name>A0A1E5LGQ9_9BACI</name>
<dbReference type="EMBL" id="MJEH01000014">
    <property type="protein sequence ID" value="OEH93271.1"/>
    <property type="molecule type" value="Genomic_DNA"/>
</dbReference>
<dbReference type="GO" id="GO:0042601">
    <property type="term" value="C:endospore-forming forespore"/>
    <property type="evidence" value="ECO:0007669"/>
    <property type="project" value="InterPro"/>
</dbReference>
<keyword evidence="3 4" id="KW-0749">Sporulation</keyword>
<accession>A0A1E5LGQ9</accession>
<dbReference type="InterPro" id="IPR012610">
    <property type="entry name" value="SASP_SspH"/>
</dbReference>
<comment type="induction">
    <text evidence="4">Expressed only in the forespore compartment of sporulating cells.</text>
</comment>
<dbReference type="HAMAP" id="MF_00667">
    <property type="entry name" value="SspH"/>
    <property type="match status" value="1"/>
</dbReference>
<protein>
    <recommendedName>
        <fullName evidence="4">Small, acid-soluble spore protein H</fullName>
        <shortName evidence="4">SASP H</shortName>
    </recommendedName>
</protein>
<evidence type="ECO:0000313" key="6">
    <source>
        <dbReference type="Proteomes" id="UP000095209"/>
    </source>
</evidence>
<dbReference type="RefSeq" id="WP_069716736.1">
    <property type="nucleotide sequence ID" value="NZ_MJEH01000014.1"/>
</dbReference>
<evidence type="ECO:0000256" key="1">
    <source>
        <dbReference type="ARBA" id="ARBA00004288"/>
    </source>
</evidence>
<evidence type="ECO:0000256" key="4">
    <source>
        <dbReference type="HAMAP-Rule" id="MF_00667"/>
    </source>
</evidence>
<organism evidence="5 6">
    <name type="scientific">Bacillus solimangrovi</name>
    <dbReference type="NCBI Taxonomy" id="1305675"/>
    <lineage>
        <taxon>Bacteria</taxon>
        <taxon>Bacillati</taxon>
        <taxon>Bacillota</taxon>
        <taxon>Bacilli</taxon>
        <taxon>Bacillales</taxon>
        <taxon>Bacillaceae</taxon>
        <taxon>Bacillus</taxon>
    </lineage>
</organism>
<dbReference type="NCBIfam" id="TIGR02861">
    <property type="entry name" value="SASP_H"/>
    <property type="match status" value="1"/>
</dbReference>
<gene>
    <name evidence="4" type="primary">sspH</name>
    <name evidence="5" type="ORF">BFG57_12795</name>
</gene>
<evidence type="ECO:0000256" key="2">
    <source>
        <dbReference type="ARBA" id="ARBA00006573"/>
    </source>
</evidence>
<dbReference type="OrthoDB" id="1683648at2"/>
<dbReference type="Pfam" id="PF08141">
    <property type="entry name" value="SspH"/>
    <property type="match status" value="1"/>
</dbReference>
<dbReference type="STRING" id="1305675.BFG57_12795"/>
<comment type="caution">
    <text evidence="5">The sequence shown here is derived from an EMBL/GenBank/DDBJ whole genome shotgun (WGS) entry which is preliminary data.</text>
</comment>
<keyword evidence="6" id="KW-1185">Reference proteome</keyword>
<proteinExistence type="evidence at transcript level"/>
<comment type="similarity">
    <text evidence="2 4">Belongs to the SspH family.</text>
</comment>
<comment type="subcellular location">
    <subcellularLocation>
        <location evidence="1 4">Spore core</location>
    </subcellularLocation>
</comment>
<dbReference type="Proteomes" id="UP000095209">
    <property type="component" value="Unassembled WGS sequence"/>
</dbReference>
<reference evidence="5 6" key="1">
    <citation type="submission" date="2016-08" db="EMBL/GenBank/DDBJ databases">
        <title>Genome of Bacillus solimangrovi GH2-4.</title>
        <authorList>
            <person name="Lim S."/>
            <person name="Kim B.-C."/>
        </authorList>
    </citation>
    <scope>NUCLEOTIDE SEQUENCE [LARGE SCALE GENOMIC DNA]</scope>
    <source>
        <strain evidence="5 6">GH2-4</strain>
    </source>
</reference>